<dbReference type="AlphaFoldDB" id="A0A453K480"/>
<dbReference type="Gramene" id="AET5Gv20281900.1">
    <property type="protein sequence ID" value="AET5Gv20281900.1"/>
    <property type="gene ID" value="AET5Gv20281900"/>
</dbReference>
<reference evidence="3" key="1">
    <citation type="journal article" date="2014" name="Science">
        <title>Ancient hybridizations among the ancestral genomes of bread wheat.</title>
        <authorList>
            <consortium name="International Wheat Genome Sequencing Consortium,"/>
            <person name="Marcussen T."/>
            <person name="Sandve S.R."/>
            <person name="Heier L."/>
            <person name="Spannagl M."/>
            <person name="Pfeifer M."/>
            <person name="Jakobsen K.S."/>
            <person name="Wulff B.B."/>
            <person name="Steuernagel B."/>
            <person name="Mayer K.F."/>
            <person name="Olsen O.A."/>
        </authorList>
    </citation>
    <scope>NUCLEOTIDE SEQUENCE [LARGE SCALE GENOMIC DNA]</scope>
    <source>
        <strain evidence="3">cv. AL8/78</strain>
    </source>
</reference>
<reference evidence="3" key="2">
    <citation type="journal article" date="2017" name="Nat. Plants">
        <title>The Aegilops tauschii genome reveals multiple impacts of transposons.</title>
        <authorList>
            <person name="Zhao G."/>
            <person name="Zou C."/>
            <person name="Li K."/>
            <person name="Wang K."/>
            <person name="Li T."/>
            <person name="Gao L."/>
            <person name="Zhang X."/>
            <person name="Wang H."/>
            <person name="Yang Z."/>
            <person name="Liu X."/>
            <person name="Jiang W."/>
            <person name="Mao L."/>
            <person name="Kong X."/>
            <person name="Jiao Y."/>
            <person name="Jia J."/>
        </authorList>
    </citation>
    <scope>NUCLEOTIDE SEQUENCE [LARGE SCALE GENOMIC DNA]</scope>
    <source>
        <strain evidence="3">cv. AL8/78</strain>
    </source>
</reference>
<evidence type="ECO:0000313" key="3">
    <source>
        <dbReference type="Proteomes" id="UP000015105"/>
    </source>
</evidence>
<accession>A0A453K480</accession>
<feature type="region of interest" description="Disordered" evidence="1">
    <location>
        <begin position="148"/>
        <end position="201"/>
    </location>
</feature>
<sequence>MSIRAFHLEEFLVLCRTNGIRDQMVDRGQASAGGILLSLKPWLWQAQAIGIAMPYVVQLALVGVPANAWTRRAAQELLRGIGLVVRVAESTARRNDMPRFQVWLCTDDPARIPPRCIMVVEEPRRRQALGQVEGADALSYPVEIIIEAPPSRPSSGSAPSQPPPPPPPPADEGDGGRIREGGPRQGGCRGNAARGKSSGGQ</sequence>
<dbReference type="PANTHER" id="PTHR33087">
    <property type="entry name" value="OS07G0539200 PROTEIN"/>
    <property type="match status" value="1"/>
</dbReference>
<reference evidence="2" key="3">
    <citation type="journal article" date="2017" name="Nature">
        <title>Genome sequence of the progenitor of the wheat D genome Aegilops tauschii.</title>
        <authorList>
            <person name="Luo M.C."/>
            <person name="Gu Y.Q."/>
            <person name="Puiu D."/>
            <person name="Wang H."/>
            <person name="Twardziok S.O."/>
            <person name="Deal K.R."/>
            <person name="Huo N."/>
            <person name="Zhu T."/>
            <person name="Wang L."/>
            <person name="Wang Y."/>
            <person name="McGuire P.E."/>
            <person name="Liu S."/>
            <person name="Long H."/>
            <person name="Ramasamy R.K."/>
            <person name="Rodriguez J.C."/>
            <person name="Van S.L."/>
            <person name="Yuan L."/>
            <person name="Wang Z."/>
            <person name="Xia Z."/>
            <person name="Xiao L."/>
            <person name="Anderson O.D."/>
            <person name="Ouyang S."/>
            <person name="Liang Y."/>
            <person name="Zimin A.V."/>
            <person name="Pertea G."/>
            <person name="Qi P."/>
            <person name="Bennetzen J.L."/>
            <person name="Dai X."/>
            <person name="Dawson M.W."/>
            <person name="Muller H.G."/>
            <person name="Kugler K."/>
            <person name="Rivarola-Duarte L."/>
            <person name="Spannagl M."/>
            <person name="Mayer K.F.X."/>
            <person name="Lu F.H."/>
            <person name="Bevan M.W."/>
            <person name="Leroy P."/>
            <person name="Li P."/>
            <person name="You F.M."/>
            <person name="Sun Q."/>
            <person name="Liu Z."/>
            <person name="Lyons E."/>
            <person name="Wicker T."/>
            <person name="Salzberg S.L."/>
            <person name="Devos K.M."/>
            <person name="Dvorak J."/>
        </authorList>
    </citation>
    <scope>NUCLEOTIDE SEQUENCE [LARGE SCALE GENOMIC DNA]</scope>
    <source>
        <strain evidence="2">cv. AL8/78</strain>
    </source>
</reference>
<dbReference type="EnsemblPlants" id="AET5Gv20281900.1">
    <property type="protein sequence ID" value="AET5Gv20281900.1"/>
    <property type="gene ID" value="AET5Gv20281900"/>
</dbReference>
<evidence type="ECO:0008006" key="4">
    <source>
        <dbReference type="Google" id="ProtNLM"/>
    </source>
</evidence>
<name>A0A453K480_AEGTS</name>
<keyword evidence="3" id="KW-1185">Reference proteome</keyword>
<evidence type="ECO:0000256" key="1">
    <source>
        <dbReference type="SAM" id="MobiDB-lite"/>
    </source>
</evidence>
<dbReference type="PANTHER" id="PTHR33087:SF42">
    <property type="entry name" value="DUF4283 DOMAIN-CONTAINING PROTEIN"/>
    <property type="match status" value="1"/>
</dbReference>
<feature type="compositionally biased region" description="Pro residues" evidence="1">
    <location>
        <begin position="160"/>
        <end position="170"/>
    </location>
</feature>
<dbReference type="Proteomes" id="UP000015105">
    <property type="component" value="Chromosome 5D"/>
</dbReference>
<protein>
    <recommendedName>
        <fullName evidence="4">DUF4283 domain-containing protein</fullName>
    </recommendedName>
</protein>
<reference evidence="2" key="5">
    <citation type="journal article" date="2021" name="G3 (Bethesda)">
        <title>Aegilops tauschii genome assembly Aet v5.0 features greater sequence contiguity and improved annotation.</title>
        <authorList>
            <person name="Wang L."/>
            <person name="Zhu T."/>
            <person name="Rodriguez J.C."/>
            <person name="Deal K.R."/>
            <person name="Dubcovsky J."/>
            <person name="McGuire P.E."/>
            <person name="Lux T."/>
            <person name="Spannagl M."/>
            <person name="Mayer K.F.X."/>
            <person name="Baldrich P."/>
            <person name="Meyers B.C."/>
            <person name="Huo N."/>
            <person name="Gu Y.Q."/>
            <person name="Zhou H."/>
            <person name="Devos K.M."/>
            <person name="Bennetzen J.L."/>
            <person name="Unver T."/>
            <person name="Budak H."/>
            <person name="Gulick P.J."/>
            <person name="Galiba G."/>
            <person name="Kalapos B."/>
            <person name="Nelson D.R."/>
            <person name="Li P."/>
            <person name="You F.M."/>
            <person name="Luo M.C."/>
            <person name="Dvorak J."/>
        </authorList>
    </citation>
    <scope>NUCLEOTIDE SEQUENCE [LARGE SCALE GENOMIC DNA]</scope>
    <source>
        <strain evidence="2">cv. AL8/78</strain>
    </source>
</reference>
<organism evidence="2 3">
    <name type="scientific">Aegilops tauschii subsp. strangulata</name>
    <name type="common">Goatgrass</name>
    <dbReference type="NCBI Taxonomy" id="200361"/>
    <lineage>
        <taxon>Eukaryota</taxon>
        <taxon>Viridiplantae</taxon>
        <taxon>Streptophyta</taxon>
        <taxon>Embryophyta</taxon>
        <taxon>Tracheophyta</taxon>
        <taxon>Spermatophyta</taxon>
        <taxon>Magnoliopsida</taxon>
        <taxon>Liliopsida</taxon>
        <taxon>Poales</taxon>
        <taxon>Poaceae</taxon>
        <taxon>BOP clade</taxon>
        <taxon>Pooideae</taxon>
        <taxon>Triticodae</taxon>
        <taxon>Triticeae</taxon>
        <taxon>Triticinae</taxon>
        <taxon>Aegilops</taxon>
    </lineage>
</organism>
<evidence type="ECO:0000313" key="2">
    <source>
        <dbReference type="EnsemblPlants" id="AET5Gv20281900.1"/>
    </source>
</evidence>
<dbReference type="InterPro" id="IPR053253">
    <property type="entry name" value="Sex_diff_modulator"/>
</dbReference>
<reference evidence="2" key="4">
    <citation type="submission" date="2019-03" db="UniProtKB">
        <authorList>
            <consortium name="EnsemblPlants"/>
        </authorList>
    </citation>
    <scope>IDENTIFICATION</scope>
</reference>
<proteinExistence type="predicted"/>